<comment type="caution">
    <text evidence="1">The sequence shown here is derived from an EMBL/GenBank/DDBJ whole genome shotgun (WGS) entry which is preliminary data.</text>
</comment>
<reference evidence="1 2" key="1">
    <citation type="journal article" date="2022" name="Allergy">
        <title>Genome assembly and annotation of Periplaneta americana reveal a comprehensive cockroach allergen profile.</title>
        <authorList>
            <person name="Wang L."/>
            <person name="Xiong Q."/>
            <person name="Saelim N."/>
            <person name="Wang L."/>
            <person name="Nong W."/>
            <person name="Wan A.T."/>
            <person name="Shi M."/>
            <person name="Liu X."/>
            <person name="Cao Q."/>
            <person name="Hui J.H.L."/>
            <person name="Sookrung N."/>
            <person name="Leung T.F."/>
            <person name="Tungtrongchitr A."/>
            <person name="Tsui S.K.W."/>
        </authorList>
    </citation>
    <scope>NUCLEOTIDE SEQUENCE [LARGE SCALE GENOMIC DNA]</scope>
    <source>
        <strain evidence="1">PWHHKU_190912</strain>
    </source>
</reference>
<dbReference type="EMBL" id="JAJSOF020000043">
    <property type="protein sequence ID" value="KAJ4425416.1"/>
    <property type="molecule type" value="Genomic_DNA"/>
</dbReference>
<accession>A0ABQ8RUR3</accession>
<evidence type="ECO:0000313" key="1">
    <source>
        <dbReference type="EMBL" id="KAJ4425416.1"/>
    </source>
</evidence>
<evidence type="ECO:0000313" key="2">
    <source>
        <dbReference type="Proteomes" id="UP001148838"/>
    </source>
</evidence>
<sequence length="147" mass="16744">MQPLPKLSTGEAYYSRQLAFYTLCVTDKALQKPNFFAWNEAQAGRGAIEVASCITTFLSEFNFDSSTKCIRLFADGCGGQNKNMHVVHALGLWLRRKAPQVSEILLVFPVRGRSFLPADRAFGVVEKFCVRRITFLILRSIRRYMKQ</sequence>
<evidence type="ECO:0008006" key="3">
    <source>
        <dbReference type="Google" id="ProtNLM"/>
    </source>
</evidence>
<gene>
    <name evidence="1" type="ORF">ANN_28031</name>
</gene>
<dbReference type="PANTHER" id="PTHR10773">
    <property type="entry name" value="DNA-DIRECTED RNA POLYMERASES I, II, AND III SUBUNIT RPABC2"/>
    <property type="match status" value="1"/>
</dbReference>
<dbReference type="PANTHER" id="PTHR10773:SF19">
    <property type="match status" value="1"/>
</dbReference>
<protein>
    <recommendedName>
        <fullName evidence="3">DUF2235 domain-containing protein</fullName>
    </recommendedName>
</protein>
<dbReference type="Proteomes" id="UP001148838">
    <property type="component" value="Unassembled WGS sequence"/>
</dbReference>
<proteinExistence type="predicted"/>
<organism evidence="1 2">
    <name type="scientific">Periplaneta americana</name>
    <name type="common">American cockroach</name>
    <name type="synonym">Blatta americana</name>
    <dbReference type="NCBI Taxonomy" id="6978"/>
    <lineage>
        <taxon>Eukaryota</taxon>
        <taxon>Metazoa</taxon>
        <taxon>Ecdysozoa</taxon>
        <taxon>Arthropoda</taxon>
        <taxon>Hexapoda</taxon>
        <taxon>Insecta</taxon>
        <taxon>Pterygota</taxon>
        <taxon>Neoptera</taxon>
        <taxon>Polyneoptera</taxon>
        <taxon>Dictyoptera</taxon>
        <taxon>Blattodea</taxon>
        <taxon>Blattoidea</taxon>
        <taxon>Blattidae</taxon>
        <taxon>Blattinae</taxon>
        <taxon>Periplaneta</taxon>
    </lineage>
</organism>
<name>A0ABQ8RUR3_PERAM</name>
<keyword evidence="2" id="KW-1185">Reference proteome</keyword>